<comment type="caution">
    <text evidence="3">The sequence shown here is derived from an EMBL/GenBank/DDBJ whole genome shotgun (WGS) entry which is preliminary data.</text>
</comment>
<evidence type="ECO:0000313" key="3">
    <source>
        <dbReference type="EMBL" id="MCV9386838.1"/>
    </source>
</evidence>
<evidence type="ECO:0000313" key="4">
    <source>
        <dbReference type="Proteomes" id="UP001300692"/>
    </source>
</evidence>
<dbReference type="InterPro" id="IPR006680">
    <property type="entry name" value="Amidohydro-rel"/>
</dbReference>
<evidence type="ECO:0000259" key="2">
    <source>
        <dbReference type="Pfam" id="PF04909"/>
    </source>
</evidence>
<dbReference type="Gene3D" id="3.20.20.140">
    <property type="entry name" value="Metal-dependent hydrolases"/>
    <property type="match status" value="1"/>
</dbReference>
<proteinExistence type="inferred from homology"/>
<organism evidence="3 4">
    <name type="scientific">Reichenbachiella ulvae</name>
    <dbReference type="NCBI Taxonomy" id="2980104"/>
    <lineage>
        <taxon>Bacteria</taxon>
        <taxon>Pseudomonadati</taxon>
        <taxon>Bacteroidota</taxon>
        <taxon>Cytophagia</taxon>
        <taxon>Cytophagales</taxon>
        <taxon>Reichenbachiellaceae</taxon>
        <taxon>Reichenbachiella</taxon>
    </lineage>
</organism>
<dbReference type="EMBL" id="JAOYOD010000001">
    <property type="protein sequence ID" value="MCV9386838.1"/>
    <property type="molecule type" value="Genomic_DNA"/>
</dbReference>
<dbReference type="InterPro" id="IPR032466">
    <property type="entry name" value="Metal_Hydrolase"/>
</dbReference>
<feature type="domain" description="Amidohydrolase-related" evidence="2">
    <location>
        <begin position="3"/>
        <end position="274"/>
    </location>
</feature>
<sequence length="277" mass="31670">MRIDAHQHFWQFDPVRDAWIDDSMQVIRRDFLPADLAPLLEEKGVDGCVAVQADQSLDETRFLLNLAEENDWIKAVVGWFDLKAEDLEAQLDHFLDHKKLVGARHILEAEPHGFMSSPDFVSGVKKLARRGMTYDILSRESQLEEVNLLLHKLPEMKLVVDHMSKPKIKEASFDHWAKQMIEVAAHDHVTLKLSGLVTEADWSNWKKEDFIPYLDFCLDHFGPDRLMYGSDWPVCLLAGSYAQVHDLIQGYISTLSESEQAKIMGGTAAQFYGLSLY</sequence>
<accession>A0ABT3CT32</accession>
<dbReference type="Proteomes" id="UP001300692">
    <property type="component" value="Unassembled WGS sequence"/>
</dbReference>
<reference evidence="3 4" key="1">
    <citation type="submission" date="2022-10" db="EMBL/GenBank/DDBJ databases">
        <title>Comparative genomics and taxonomic characterization of three novel marine species of genus Reichenbachiella exhibiting antioxidant and polysaccharide degradation activities.</title>
        <authorList>
            <person name="Muhammad N."/>
            <person name="Lee Y.-J."/>
            <person name="Ko J."/>
            <person name="Kim S.-G."/>
        </authorList>
    </citation>
    <scope>NUCLEOTIDE SEQUENCE [LARGE SCALE GENOMIC DNA]</scope>
    <source>
        <strain evidence="3 4">ABR2-5</strain>
    </source>
</reference>
<gene>
    <name evidence="3" type="ORF">N7U62_09205</name>
</gene>
<dbReference type="Pfam" id="PF04909">
    <property type="entry name" value="Amidohydro_2"/>
    <property type="match status" value="1"/>
</dbReference>
<dbReference type="InterPro" id="IPR052350">
    <property type="entry name" value="Metallo-dep_Lactonases"/>
</dbReference>
<dbReference type="PANTHER" id="PTHR43569:SF2">
    <property type="entry name" value="AMIDOHYDROLASE-RELATED DOMAIN-CONTAINING PROTEIN"/>
    <property type="match status" value="1"/>
</dbReference>
<name>A0ABT3CT32_9BACT</name>
<dbReference type="SUPFAM" id="SSF51556">
    <property type="entry name" value="Metallo-dependent hydrolases"/>
    <property type="match status" value="1"/>
</dbReference>
<protein>
    <submittedName>
        <fullName evidence="3">Amidohydrolase family protein</fullName>
    </submittedName>
</protein>
<evidence type="ECO:0000256" key="1">
    <source>
        <dbReference type="ARBA" id="ARBA00038310"/>
    </source>
</evidence>
<keyword evidence="4" id="KW-1185">Reference proteome</keyword>
<dbReference type="PANTHER" id="PTHR43569">
    <property type="entry name" value="AMIDOHYDROLASE"/>
    <property type="match status" value="1"/>
</dbReference>
<dbReference type="RefSeq" id="WP_264137671.1">
    <property type="nucleotide sequence ID" value="NZ_JAOYOD010000001.1"/>
</dbReference>
<comment type="similarity">
    <text evidence="1">Belongs to the metallo-dependent hydrolases superfamily.</text>
</comment>